<dbReference type="Proteomes" id="UP000797356">
    <property type="component" value="Chromosome 8"/>
</dbReference>
<evidence type="ECO:0000313" key="2">
    <source>
        <dbReference type="Proteomes" id="UP000797356"/>
    </source>
</evidence>
<gene>
    <name evidence="1" type="ORF">COCNU_08G008660</name>
</gene>
<organism evidence="1 2">
    <name type="scientific">Cocos nucifera</name>
    <name type="common">Coconut palm</name>
    <dbReference type="NCBI Taxonomy" id="13894"/>
    <lineage>
        <taxon>Eukaryota</taxon>
        <taxon>Viridiplantae</taxon>
        <taxon>Streptophyta</taxon>
        <taxon>Embryophyta</taxon>
        <taxon>Tracheophyta</taxon>
        <taxon>Spermatophyta</taxon>
        <taxon>Magnoliopsida</taxon>
        <taxon>Liliopsida</taxon>
        <taxon>Arecaceae</taxon>
        <taxon>Arecoideae</taxon>
        <taxon>Cocoseae</taxon>
        <taxon>Attaleinae</taxon>
        <taxon>Cocos</taxon>
    </lineage>
</organism>
<comment type="caution">
    <text evidence="1">The sequence shown here is derived from an EMBL/GenBank/DDBJ whole genome shotgun (WGS) entry which is preliminary data.</text>
</comment>
<name>A0A8K0IIN2_COCNU</name>
<evidence type="ECO:0000313" key="1">
    <source>
        <dbReference type="EMBL" id="KAG1359420.1"/>
    </source>
</evidence>
<proteinExistence type="predicted"/>
<sequence length="154" mass="16569">MLLTYQRDLDHWKSTTDQMVEEFKAFEEFIEEVLEASEEAFESSFNGCKKLVGKLFSDLNLGGVTQEAILALVSRTEAQLAPKVGSTELQPAPEVPIISIKLKVEVSDSAEAPAPAPMFAPTKIPISALVPTGVISLKDDSIDAAPPNAPQVDA</sequence>
<dbReference type="EMBL" id="CM017879">
    <property type="protein sequence ID" value="KAG1359420.1"/>
    <property type="molecule type" value="Genomic_DNA"/>
</dbReference>
<protein>
    <submittedName>
        <fullName evidence="1">Uncharacterized protein</fullName>
    </submittedName>
</protein>
<dbReference type="AlphaFoldDB" id="A0A8K0IIN2"/>
<accession>A0A8K0IIN2</accession>
<keyword evidence="2" id="KW-1185">Reference proteome</keyword>
<reference evidence="1" key="2">
    <citation type="submission" date="2019-07" db="EMBL/GenBank/DDBJ databases">
        <authorList>
            <person name="Yang Y."/>
            <person name="Bocs S."/>
            <person name="Baudouin L."/>
        </authorList>
    </citation>
    <scope>NUCLEOTIDE SEQUENCE</scope>
    <source>
        <tissue evidence="1">Spear leaf of Hainan Tall coconut</tissue>
    </source>
</reference>
<reference evidence="1" key="1">
    <citation type="journal article" date="2017" name="Gigascience">
        <title>The genome draft of coconut (Cocos nucifera).</title>
        <authorList>
            <person name="Xiao Y."/>
            <person name="Xu P."/>
            <person name="Fan H."/>
            <person name="Baudouin L."/>
            <person name="Xia W."/>
            <person name="Bocs S."/>
            <person name="Xu J."/>
            <person name="Li Q."/>
            <person name="Guo A."/>
            <person name="Zhou L."/>
            <person name="Li J."/>
            <person name="Wu Y."/>
            <person name="Ma Z."/>
            <person name="Armero A."/>
            <person name="Issali A.E."/>
            <person name="Liu N."/>
            <person name="Peng M."/>
            <person name="Yang Y."/>
        </authorList>
    </citation>
    <scope>NUCLEOTIDE SEQUENCE</scope>
    <source>
        <tissue evidence="1">Spear leaf of Hainan Tall coconut</tissue>
    </source>
</reference>